<dbReference type="GO" id="GO:0046872">
    <property type="term" value="F:metal ion binding"/>
    <property type="evidence" value="ECO:0007669"/>
    <property type="project" value="UniProtKB-KW"/>
</dbReference>
<dbReference type="CDD" id="cd02968">
    <property type="entry name" value="SCO"/>
    <property type="match status" value="1"/>
</dbReference>
<protein>
    <submittedName>
        <fullName evidence="4">Protein SCO1/2</fullName>
    </submittedName>
</protein>
<comment type="similarity">
    <text evidence="1">Belongs to the SCO1/2 family.</text>
</comment>
<organism evidence="4 5">
    <name type="scientific">Alkalimonas amylolytica</name>
    <dbReference type="NCBI Taxonomy" id="152573"/>
    <lineage>
        <taxon>Bacteria</taxon>
        <taxon>Pseudomonadati</taxon>
        <taxon>Pseudomonadota</taxon>
        <taxon>Gammaproteobacteria</taxon>
        <taxon>Alkalimonas</taxon>
    </lineage>
</organism>
<dbReference type="AlphaFoldDB" id="A0A1H4DXB8"/>
<evidence type="ECO:0000256" key="3">
    <source>
        <dbReference type="PIRSR" id="PIRSR603782-2"/>
    </source>
</evidence>
<evidence type="ECO:0000313" key="4">
    <source>
        <dbReference type="EMBL" id="SEA77139.1"/>
    </source>
</evidence>
<accession>A0A1H4DXB8</accession>
<dbReference type="OrthoDB" id="9790194at2"/>
<dbReference type="PANTHER" id="PTHR12151:SF25">
    <property type="entry name" value="LINALOOL DEHYDRATASE_ISOMERASE DOMAIN-CONTAINING PROTEIN"/>
    <property type="match status" value="1"/>
</dbReference>
<dbReference type="RefSeq" id="WP_091343291.1">
    <property type="nucleotide sequence ID" value="NZ_FNRM01000006.1"/>
</dbReference>
<feature type="binding site" evidence="2">
    <location>
        <position position="84"/>
    </location>
    <ligand>
        <name>Cu cation</name>
        <dbReference type="ChEBI" id="CHEBI:23378"/>
    </ligand>
</feature>
<dbReference type="STRING" id="152573.SAMN04488051_10680"/>
<dbReference type="InterPro" id="IPR036249">
    <property type="entry name" value="Thioredoxin-like_sf"/>
</dbReference>
<dbReference type="PANTHER" id="PTHR12151">
    <property type="entry name" value="ELECTRON TRANSPORT PROTIN SCO1/SENC FAMILY MEMBER"/>
    <property type="match status" value="1"/>
</dbReference>
<reference evidence="4 5" key="1">
    <citation type="submission" date="2016-10" db="EMBL/GenBank/DDBJ databases">
        <authorList>
            <person name="de Groot N.N."/>
        </authorList>
    </citation>
    <scope>NUCLEOTIDE SEQUENCE [LARGE SCALE GENOMIC DNA]</scope>
    <source>
        <strain evidence="4 5">CGMCC 1.3430</strain>
    </source>
</reference>
<gene>
    <name evidence="4" type="ORF">SAMN04488051_10680</name>
</gene>
<evidence type="ECO:0000256" key="2">
    <source>
        <dbReference type="PIRSR" id="PIRSR603782-1"/>
    </source>
</evidence>
<dbReference type="Pfam" id="PF02630">
    <property type="entry name" value="SCO1-SenC"/>
    <property type="match status" value="1"/>
</dbReference>
<keyword evidence="2" id="KW-0479">Metal-binding</keyword>
<proteinExistence type="inferred from homology"/>
<name>A0A1H4DXB8_ALKAM</name>
<dbReference type="InterPro" id="IPR003782">
    <property type="entry name" value="SCO1/SenC"/>
</dbReference>
<evidence type="ECO:0000256" key="1">
    <source>
        <dbReference type="ARBA" id="ARBA00010996"/>
    </source>
</evidence>
<feature type="disulfide bond" description="Redox-active" evidence="3">
    <location>
        <begin position="80"/>
        <end position="84"/>
    </location>
</feature>
<evidence type="ECO:0000313" key="5">
    <source>
        <dbReference type="Proteomes" id="UP000198773"/>
    </source>
</evidence>
<keyword evidence="5" id="KW-1185">Reference proteome</keyword>
<dbReference type="Proteomes" id="UP000198773">
    <property type="component" value="Unassembled WGS sequence"/>
</dbReference>
<sequence length="221" mass="25261">MRWSVRHTLVAAILLVVLLVASVLFFLQRQPGSLRLQQAVLLTNPLPLHDFELWDQHRQPVTREDLKGQWHLLSYGFTYCPDICPMTLAKLSRFRLELELQQQYADIQLLFYTVDPARDTPEVLQQYLTFFAADIRGLVAIDGSEKHKNFEQTLAILYEAGAADASDPMAYQVDHGVLLYLLNPNAELQAVFTPVSRVGAVPDFDPELLFQDYLAIRSFLQ</sequence>
<keyword evidence="3" id="KW-1015">Disulfide bond</keyword>
<keyword evidence="2" id="KW-0186">Copper</keyword>
<dbReference type="EMBL" id="FNRM01000006">
    <property type="protein sequence ID" value="SEA77139.1"/>
    <property type="molecule type" value="Genomic_DNA"/>
</dbReference>
<feature type="binding site" evidence="2">
    <location>
        <position position="80"/>
    </location>
    <ligand>
        <name>Cu cation</name>
        <dbReference type="ChEBI" id="CHEBI:23378"/>
    </ligand>
</feature>
<dbReference type="Gene3D" id="3.40.30.10">
    <property type="entry name" value="Glutaredoxin"/>
    <property type="match status" value="1"/>
</dbReference>
<dbReference type="SUPFAM" id="SSF52833">
    <property type="entry name" value="Thioredoxin-like"/>
    <property type="match status" value="1"/>
</dbReference>
<feature type="binding site" evidence="2">
    <location>
        <position position="175"/>
    </location>
    <ligand>
        <name>Cu cation</name>
        <dbReference type="ChEBI" id="CHEBI:23378"/>
    </ligand>
</feature>